<dbReference type="PANTHER" id="PTHR30349:SF64">
    <property type="entry name" value="PROPHAGE INTEGRASE INTD-RELATED"/>
    <property type="match status" value="1"/>
</dbReference>
<keyword evidence="3 5" id="KW-0238">DNA-binding</keyword>
<dbReference type="InterPro" id="IPR011010">
    <property type="entry name" value="DNA_brk_join_enz"/>
</dbReference>
<keyword evidence="2" id="KW-0229">DNA integration</keyword>
<dbReference type="InterPro" id="IPR004107">
    <property type="entry name" value="Integrase_SAM-like_N"/>
</dbReference>
<dbReference type="Gene3D" id="1.10.443.10">
    <property type="entry name" value="Intergrase catalytic core"/>
    <property type="match status" value="1"/>
</dbReference>
<dbReference type="Pfam" id="PF14659">
    <property type="entry name" value="Phage_int_SAM_3"/>
    <property type="match status" value="1"/>
</dbReference>
<evidence type="ECO:0000256" key="1">
    <source>
        <dbReference type="ARBA" id="ARBA00008857"/>
    </source>
</evidence>
<keyword evidence="9" id="KW-1185">Reference proteome</keyword>
<dbReference type="Proteomes" id="UP001179647">
    <property type="component" value="Chromosome"/>
</dbReference>
<dbReference type="GO" id="GO:0006310">
    <property type="term" value="P:DNA recombination"/>
    <property type="evidence" value="ECO:0007669"/>
    <property type="project" value="UniProtKB-KW"/>
</dbReference>
<evidence type="ECO:0000313" key="9">
    <source>
        <dbReference type="Proteomes" id="UP001179647"/>
    </source>
</evidence>
<gene>
    <name evidence="8" type="ORF">OL234_00865</name>
</gene>
<dbReference type="EMBL" id="CP110232">
    <property type="protein sequence ID" value="WEG73491.1"/>
    <property type="molecule type" value="Genomic_DNA"/>
</dbReference>
<dbReference type="KEGG" id="vie:OL234_00865"/>
<dbReference type="InterPro" id="IPR050090">
    <property type="entry name" value="Tyrosine_recombinase_XerCD"/>
</dbReference>
<evidence type="ECO:0000256" key="4">
    <source>
        <dbReference type="ARBA" id="ARBA00023172"/>
    </source>
</evidence>
<dbReference type="GO" id="GO:0003677">
    <property type="term" value="F:DNA binding"/>
    <property type="evidence" value="ECO:0007669"/>
    <property type="project" value="UniProtKB-UniRule"/>
</dbReference>
<evidence type="ECO:0000313" key="8">
    <source>
        <dbReference type="EMBL" id="WEG73491.1"/>
    </source>
</evidence>
<evidence type="ECO:0000259" key="6">
    <source>
        <dbReference type="PROSITE" id="PS51898"/>
    </source>
</evidence>
<dbReference type="InterPro" id="IPR010998">
    <property type="entry name" value="Integrase_recombinase_N"/>
</dbReference>
<evidence type="ECO:0000256" key="2">
    <source>
        <dbReference type="ARBA" id="ARBA00022908"/>
    </source>
</evidence>
<dbReference type="InterPro" id="IPR013762">
    <property type="entry name" value="Integrase-like_cat_sf"/>
</dbReference>
<dbReference type="CDD" id="cd01189">
    <property type="entry name" value="INT_ICEBs1_C_like"/>
    <property type="match status" value="1"/>
</dbReference>
<feature type="domain" description="Tyr recombinase" evidence="6">
    <location>
        <begin position="194"/>
        <end position="390"/>
    </location>
</feature>
<dbReference type="Gene3D" id="1.10.150.130">
    <property type="match status" value="1"/>
</dbReference>
<feature type="domain" description="Core-binding (CB)" evidence="7">
    <location>
        <begin position="99"/>
        <end position="173"/>
    </location>
</feature>
<proteinExistence type="inferred from homology"/>
<comment type="similarity">
    <text evidence="1">Belongs to the 'phage' integrase family.</text>
</comment>
<accession>A0AAF0CV83</accession>
<evidence type="ECO:0000256" key="5">
    <source>
        <dbReference type="PROSITE-ProRule" id="PRU01248"/>
    </source>
</evidence>
<dbReference type="PANTHER" id="PTHR30349">
    <property type="entry name" value="PHAGE INTEGRASE-RELATED"/>
    <property type="match status" value="1"/>
</dbReference>
<protein>
    <submittedName>
        <fullName evidence="8">Site-specific integrase</fullName>
    </submittedName>
</protein>
<keyword evidence="4" id="KW-0233">DNA recombination</keyword>
<dbReference type="PROSITE" id="PS51900">
    <property type="entry name" value="CB"/>
    <property type="match status" value="1"/>
</dbReference>
<reference evidence="8" key="1">
    <citation type="submission" date="2022-10" db="EMBL/GenBank/DDBJ databases">
        <title>Vagococcus sp. isolated from poultry meat.</title>
        <authorList>
            <person name="Johansson P."/>
            <person name="Bjorkroth J."/>
        </authorList>
    </citation>
    <scope>NUCLEOTIDE SEQUENCE</scope>
    <source>
        <strain evidence="8">STAA11</strain>
    </source>
</reference>
<evidence type="ECO:0000259" key="7">
    <source>
        <dbReference type="PROSITE" id="PS51900"/>
    </source>
</evidence>
<dbReference type="RefSeq" id="WP_275469290.1">
    <property type="nucleotide sequence ID" value="NZ_CP110232.1"/>
</dbReference>
<dbReference type="InterPro" id="IPR044068">
    <property type="entry name" value="CB"/>
</dbReference>
<name>A0AAF0CV83_9ENTE</name>
<dbReference type="GO" id="GO:0015074">
    <property type="term" value="P:DNA integration"/>
    <property type="evidence" value="ECO:0007669"/>
    <property type="project" value="UniProtKB-KW"/>
</dbReference>
<sequence length="417" mass="48772">MTKPKIDRTTGYKGIYLYDPSATSKRYYIQFRYGKNPRTGKPVTIKRMVDSDGSHITSLKRAQDYLKELKEEADNDIRLNYDNHMLYSDFMNKVYIPAYKTEVQENTFITRKNNLNDIRNRFGHLALKDISRQHAQDFRTYLLTSKDDGGSGYSQSTASLVFGIFKQTLDKAVELEYLGFNPTHNIKSIPKGRAQVAYWTIEEFEKVTSQIYIEDFYQHLHFVMLRTYFTTGVRVNEGCALFWEDIDFEKNTLSINHMLIMKNKNDWERKKGTKTSNGTRIISLDYDTINILLDWRKRQAEVCETNFIFSYDGKPMQKSTIGRFIERYSKLANVHRIQPKGLRHSHVSYLINDFNVDILMLSKRLGHSGPEITFKHYAHMYPNRDEVIAENITGNISIKTSEKNQSNFNGNQNLKLK</sequence>
<dbReference type="SUPFAM" id="SSF56349">
    <property type="entry name" value="DNA breaking-rejoining enzymes"/>
    <property type="match status" value="1"/>
</dbReference>
<dbReference type="PROSITE" id="PS51898">
    <property type="entry name" value="TYR_RECOMBINASE"/>
    <property type="match status" value="1"/>
</dbReference>
<organism evidence="8 9">
    <name type="scientific">Vagococcus intermedius</name>
    <dbReference type="NCBI Taxonomy" id="2991418"/>
    <lineage>
        <taxon>Bacteria</taxon>
        <taxon>Bacillati</taxon>
        <taxon>Bacillota</taxon>
        <taxon>Bacilli</taxon>
        <taxon>Lactobacillales</taxon>
        <taxon>Enterococcaceae</taxon>
        <taxon>Vagococcus</taxon>
    </lineage>
</organism>
<dbReference type="Pfam" id="PF00589">
    <property type="entry name" value="Phage_integrase"/>
    <property type="match status" value="1"/>
</dbReference>
<dbReference type="AlphaFoldDB" id="A0AAF0CV83"/>
<evidence type="ECO:0000256" key="3">
    <source>
        <dbReference type="ARBA" id="ARBA00023125"/>
    </source>
</evidence>
<dbReference type="InterPro" id="IPR002104">
    <property type="entry name" value="Integrase_catalytic"/>
</dbReference>